<feature type="region of interest" description="Disordered" evidence="2">
    <location>
        <begin position="73"/>
        <end position="118"/>
    </location>
</feature>
<gene>
    <name evidence="3" type="ORF">TT172_LOCUS6384</name>
</gene>
<sequence>MDVSALLTQMQEILASLHATLASLDHTVHDTKLYELEKRRDDAIQALSSAFLSESEFLGRKRKAEREALAEWRRKEDEERARRRQEEDQKMAQRNREEDAARDRKLTEDTEKVEQETDRLMNQVEEEARVAIAQAREKLEALQERRRELNRLIEEQLESTLLTLPTALTRPRKPARQSAPPHSLPIAQLESSRNAGRLSHSTSLVEQKQYQNPPDADEASQTEPHAPFLARHEDTTSREPQVDTGTAELDSSTQRVDNELPGPEQSPAVYGFEFCGVIREPRGDLRKSREFSEPLKMVHEEAPEMAPLKETPIMAATALSPVEPEPSASGPADETRAAKGPDSARLEMYGDDEGLKADARAVVPQDRVTSLPGTVSHGADTSEPGGEKKTVELSPRRSDIAGRTSPTAHDAHYESGSLDEKMSTQAGEPLTSVMDLADQEADSDLPEQSV</sequence>
<evidence type="ECO:0000313" key="4">
    <source>
        <dbReference type="Proteomes" id="UP000289323"/>
    </source>
</evidence>
<feature type="compositionally biased region" description="Acidic residues" evidence="2">
    <location>
        <begin position="437"/>
        <end position="450"/>
    </location>
</feature>
<evidence type="ECO:0000256" key="2">
    <source>
        <dbReference type="SAM" id="MobiDB-lite"/>
    </source>
</evidence>
<accession>A0A446BN91</accession>
<feature type="compositionally biased region" description="Basic and acidic residues" evidence="2">
    <location>
        <begin position="333"/>
        <end position="345"/>
    </location>
</feature>
<evidence type="ECO:0000313" key="3">
    <source>
        <dbReference type="EMBL" id="SPQ23965.1"/>
    </source>
</evidence>
<feature type="region of interest" description="Disordered" evidence="2">
    <location>
        <begin position="164"/>
        <end position="268"/>
    </location>
</feature>
<proteinExistence type="predicted"/>
<keyword evidence="1" id="KW-0175">Coiled coil</keyword>
<feature type="region of interest" description="Disordered" evidence="2">
    <location>
        <begin position="319"/>
        <end position="450"/>
    </location>
</feature>
<organism evidence="3 4">
    <name type="scientific">Thermothielavioides terrestris</name>
    <dbReference type="NCBI Taxonomy" id="2587410"/>
    <lineage>
        <taxon>Eukaryota</taxon>
        <taxon>Fungi</taxon>
        <taxon>Dikarya</taxon>
        <taxon>Ascomycota</taxon>
        <taxon>Pezizomycotina</taxon>
        <taxon>Sordariomycetes</taxon>
        <taxon>Sordariomycetidae</taxon>
        <taxon>Sordariales</taxon>
        <taxon>Chaetomiaceae</taxon>
        <taxon>Thermothielavioides</taxon>
    </lineage>
</organism>
<feature type="compositionally biased region" description="Basic and acidic residues" evidence="2">
    <location>
        <begin position="409"/>
        <end position="422"/>
    </location>
</feature>
<dbReference type="AlphaFoldDB" id="A0A446BN91"/>
<feature type="coiled-coil region" evidence="1">
    <location>
        <begin position="121"/>
        <end position="159"/>
    </location>
</feature>
<feature type="compositionally biased region" description="Polar residues" evidence="2">
    <location>
        <begin position="189"/>
        <end position="212"/>
    </location>
</feature>
<name>A0A446BN91_9PEZI</name>
<feature type="compositionally biased region" description="Basic and acidic residues" evidence="2">
    <location>
        <begin position="230"/>
        <end position="241"/>
    </location>
</feature>
<feature type="compositionally biased region" description="Basic and acidic residues" evidence="2">
    <location>
        <begin position="385"/>
        <end position="400"/>
    </location>
</feature>
<dbReference type="Proteomes" id="UP000289323">
    <property type="component" value="Unassembled WGS sequence"/>
</dbReference>
<protein>
    <submittedName>
        <fullName evidence="3">7a71168d-d665-446b-b16f-679655e3ab9f</fullName>
    </submittedName>
</protein>
<reference evidence="3 4" key="1">
    <citation type="submission" date="2018-04" db="EMBL/GenBank/DDBJ databases">
        <authorList>
            <person name="Huttner S."/>
            <person name="Dainat J."/>
        </authorList>
    </citation>
    <scope>NUCLEOTIDE SEQUENCE [LARGE SCALE GENOMIC DNA]</scope>
</reference>
<evidence type="ECO:0000256" key="1">
    <source>
        <dbReference type="SAM" id="Coils"/>
    </source>
</evidence>
<dbReference type="EMBL" id="OUUZ01000011">
    <property type="protein sequence ID" value="SPQ23965.1"/>
    <property type="molecule type" value="Genomic_DNA"/>
</dbReference>